<name>A0A183GQD7_HELPZ</name>
<gene>
    <name evidence="1" type="ORF">HPBE_LOCUS24906</name>
</gene>
<accession>A0A183GQD7</accession>
<proteinExistence type="predicted"/>
<dbReference type="AlphaFoldDB" id="A0A183GQD7"/>
<dbReference type="OrthoDB" id="5849210at2759"/>
<dbReference type="EMBL" id="UZAH01037051">
    <property type="protein sequence ID" value="VDP47979.1"/>
    <property type="molecule type" value="Genomic_DNA"/>
</dbReference>
<evidence type="ECO:0000313" key="1">
    <source>
        <dbReference type="EMBL" id="VDP47979.1"/>
    </source>
</evidence>
<accession>A0A3P8HNH1</accession>
<protein>
    <submittedName>
        <fullName evidence="3">Reverse transcriptase domain-containing protein</fullName>
    </submittedName>
</protein>
<evidence type="ECO:0000313" key="3">
    <source>
        <dbReference type="WBParaSite" id="HPBE_0002490701-mRNA-1"/>
    </source>
</evidence>
<keyword evidence="2" id="KW-1185">Reference proteome</keyword>
<evidence type="ECO:0000313" key="2">
    <source>
        <dbReference type="Proteomes" id="UP000050761"/>
    </source>
</evidence>
<organism evidence="2 3">
    <name type="scientific">Heligmosomoides polygyrus</name>
    <name type="common">Parasitic roundworm</name>
    <dbReference type="NCBI Taxonomy" id="6339"/>
    <lineage>
        <taxon>Eukaryota</taxon>
        <taxon>Metazoa</taxon>
        <taxon>Ecdysozoa</taxon>
        <taxon>Nematoda</taxon>
        <taxon>Chromadorea</taxon>
        <taxon>Rhabditida</taxon>
        <taxon>Rhabditina</taxon>
        <taxon>Rhabditomorpha</taxon>
        <taxon>Strongyloidea</taxon>
        <taxon>Heligmosomidae</taxon>
        <taxon>Heligmosomoides</taxon>
    </lineage>
</organism>
<reference evidence="1 2" key="1">
    <citation type="submission" date="2018-11" db="EMBL/GenBank/DDBJ databases">
        <authorList>
            <consortium name="Pathogen Informatics"/>
        </authorList>
    </citation>
    <scope>NUCLEOTIDE SEQUENCE [LARGE SCALE GENOMIC DNA]</scope>
</reference>
<reference evidence="3" key="2">
    <citation type="submission" date="2019-09" db="UniProtKB">
        <authorList>
            <consortium name="WormBaseParasite"/>
        </authorList>
    </citation>
    <scope>IDENTIFICATION</scope>
</reference>
<dbReference type="WBParaSite" id="HPBE_0002490701-mRNA-1">
    <property type="protein sequence ID" value="HPBE_0002490701-mRNA-1"/>
    <property type="gene ID" value="HPBE_0002490701"/>
</dbReference>
<sequence length="109" mass="12318">MDAIIQDLQKPVLWTLLYVDDVMLAREDKDELERKLVKKTEYLATDVNESSSIKVNGIVLPRTSVFKYLGSAVASDGKLMLEVNSRVSAGWSKWRSLTDVLCDKKTRAL</sequence>
<dbReference type="Proteomes" id="UP000050761">
    <property type="component" value="Unassembled WGS sequence"/>
</dbReference>